<gene>
    <name evidence="2" type="ORF">SAMN06295912_13424</name>
</gene>
<protein>
    <submittedName>
        <fullName evidence="2">Uncharacterized protein</fullName>
    </submittedName>
</protein>
<evidence type="ECO:0000313" key="2">
    <source>
        <dbReference type="EMBL" id="SNT04845.1"/>
    </source>
</evidence>
<feature type="transmembrane region" description="Helical" evidence="1">
    <location>
        <begin position="40"/>
        <end position="59"/>
    </location>
</feature>
<dbReference type="EMBL" id="FZOS01000034">
    <property type="protein sequence ID" value="SNT04845.1"/>
    <property type="molecule type" value="Genomic_DNA"/>
</dbReference>
<organism evidence="2 3">
    <name type="scientific">Edaphosphingomonas laterariae</name>
    <dbReference type="NCBI Taxonomy" id="861865"/>
    <lineage>
        <taxon>Bacteria</taxon>
        <taxon>Pseudomonadati</taxon>
        <taxon>Pseudomonadota</taxon>
        <taxon>Alphaproteobacteria</taxon>
        <taxon>Sphingomonadales</taxon>
        <taxon>Rhizorhabdaceae</taxon>
        <taxon>Edaphosphingomonas</taxon>
    </lineage>
</organism>
<name>A0A239JG85_9SPHN</name>
<keyword evidence="3" id="KW-1185">Reference proteome</keyword>
<dbReference type="RefSeq" id="WP_089220994.1">
    <property type="nucleotide sequence ID" value="NZ_FZOS01000034.1"/>
</dbReference>
<keyword evidence="1" id="KW-0472">Membrane</keyword>
<reference evidence="3" key="1">
    <citation type="submission" date="2017-06" db="EMBL/GenBank/DDBJ databases">
        <authorList>
            <person name="Varghese N."/>
            <person name="Submissions S."/>
        </authorList>
    </citation>
    <scope>NUCLEOTIDE SEQUENCE [LARGE SCALE GENOMIC DNA]</scope>
    <source>
        <strain evidence="3">LNB2</strain>
    </source>
</reference>
<keyword evidence="1" id="KW-0812">Transmembrane</keyword>
<sequence length="61" mass="6546">MQSIFEGIAGIAPAIAMLAIFALIAGGVYLIRTRRDRRKGVLMLVAAAVFFGNVLLWTLPA</sequence>
<evidence type="ECO:0000256" key="1">
    <source>
        <dbReference type="SAM" id="Phobius"/>
    </source>
</evidence>
<dbReference type="OrthoDB" id="7586225at2"/>
<proteinExistence type="predicted"/>
<dbReference type="Proteomes" id="UP000198281">
    <property type="component" value="Unassembled WGS sequence"/>
</dbReference>
<dbReference type="AlphaFoldDB" id="A0A239JG85"/>
<feature type="transmembrane region" description="Helical" evidence="1">
    <location>
        <begin position="12"/>
        <end position="31"/>
    </location>
</feature>
<keyword evidence="1" id="KW-1133">Transmembrane helix</keyword>
<evidence type="ECO:0000313" key="3">
    <source>
        <dbReference type="Proteomes" id="UP000198281"/>
    </source>
</evidence>
<accession>A0A239JG85</accession>